<dbReference type="Proteomes" id="UP001055439">
    <property type="component" value="Chromosome 6"/>
</dbReference>
<keyword evidence="2" id="KW-1185">Reference proteome</keyword>
<gene>
    <name evidence="1" type="ORF">MUK42_06340</name>
</gene>
<accession>A0A9E7KBW4</accession>
<protein>
    <submittedName>
        <fullName evidence="1">Uncharacterized protein</fullName>
    </submittedName>
</protein>
<reference evidence="1" key="1">
    <citation type="submission" date="2022-05" db="EMBL/GenBank/DDBJ databases">
        <title>The Musa troglodytarum L. genome provides insights into the mechanism of non-climacteric behaviour and enrichment of carotenoids.</title>
        <authorList>
            <person name="Wang J."/>
        </authorList>
    </citation>
    <scope>NUCLEOTIDE SEQUENCE</scope>
    <source>
        <tissue evidence="1">Leaf</tissue>
    </source>
</reference>
<proteinExistence type="predicted"/>
<evidence type="ECO:0000313" key="1">
    <source>
        <dbReference type="EMBL" id="URE11766.1"/>
    </source>
</evidence>
<organism evidence="1 2">
    <name type="scientific">Musa troglodytarum</name>
    <name type="common">fe'i banana</name>
    <dbReference type="NCBI Taxonomy" id="320322"/>
    <lineage>
        <taxon>Eukaryota</taxon>
        <taxon>Viridiplantae</taxon>
        <taxon>Streptophyta</taxon>
        <taxon>Embryophyta</taxon>
        <taxon>Tracheophyta</taxon>
        <taxon>Spermatophyta</taxon>
        <taxon>Magnoliopsida</taxon>
        <taxon>Liliopsida</taxon>
        <taxon>Zingiberales</taxon>
        <taxon>Musaceae</taxon>
        <taxon>Musa</taxon>
    </lineage>
</organism>
<dbReference type="AlphaFoldDB" id="A0A9E7KBW4"/>
<dbReference type="EMBL" id="CP097508">
    <property type="protein sequence ID" value="URE11766.1"/>
    <property type="molecule type" value="Genomic_DNA"/>
</dbReference>
<evidence type="ECO:0000313" key="2">
    <source>
        <dbReference type="Proteomes" id="UP001055439"/>
    </source>
</evidence>
<sequence length="157" mass="17284">MSASHVNRRSRVNVLRLFRVPVFDRQLLEGRAPALLSPTPTNNDLENKCFCMGSVQPHQVDRPCYSESNIAQCSSHLLVGHRDLGKPHSGSCRHVGPSRSFVASPKGSATIRSSCADADPLADTAPWTGLTTGQLNHYWKSSGRRVSQLDFTHRLAH</sequence>
<name>A0A9E7KBW4_9LILI</name>